<accession>A0ABT9J271</accession>
<feature type="domain" description="Terminase large subunit-like ATPase" evidence="1">
    <location>
        <begin position="111"/>
        <end position="272"/>
    </location>
</feature>
<dbReference type="InterPro" id="IPR027417">
    <property type="entry name" value="P-loop_NTPase"/>
</dbReference>
<name>A0ABT9J271_9BACL</name>
<dbReference type="Gene3D" id="3.40.50.300">
    <property type="entry name" value="P-loop containing nucleotide triphosphate hydrolases"/>
    <property type="match status" value="1"/>
</dbReference>
<proteinExistence type="predicted"/>
<dbReference type="PANTHER" id="PTHR41287">
    <property type="match status" value="1"/>
</dbReference>
<evidence type="ECO:0000313" key="2">
    <source>
        <dbReference type="EMBL" id="MDP5275099.1"/>
    </source>
</evidence>
<dbReference type="EMBL" id="JAVAMP010000006">
    <property type="protein sequence ID" value="MDP5275099.1"/>
    <property type="molecule type" value="Genomic_DNA"/>
</dbReference>
<reference evidence="2 3" key="1">
    <citation type="submission" date="2023-08" db="EMBL/GenBank/DDBJ databases">
        <authorList>
            <person name="Park J.-S."/>
        </authorList>
    </citation>
    <scope>NUCLEOTIDE SEQUENCE [LARGE SCALE GENOMIC DNA]</scope>
    <source>
        <strain evidence="2 3">2205SS18-9</strain>
    </source>
</reference>
<evidence type="ECO:0000313" key="3">
    <source>
        <dbReference type="Proteomes" id="UP001231941"/>
    </source>
</evidence>
<organism evidence="2 3">
    <name type="scientific">Chengkuizengella axinellae</name>
    <dbReference type="NCBI Taxonomy" id="3064388"/>
    <lineage>
        <taxon>Bacteria</taxon>
        <taxon>Bacillati</taxon>
        <taxon>Bacillota</taxon>
        <taxon>Bacilli</taxon>
        <taxon>Bacillales</taxon>
        <taxon>Paenibacillaceae</taxon>
        <taxon>Chengkuizengella</taxon>
    </lineage>
</organism>
<dbReference type="Pfam" id="PF03354">
    <property type="entry name" value="TerL_ATPase"/>
    <property type="match status" value="1"/>
</dbReference>
<dbReference type="InterPro" id="IPR046461">
    <property type="entry name" value="TerL_ATPase"/>
</dbReference>
<dbReference type="Proteomes" id="UP001231941">
    <property type="component" value="Unassembled WGS sequence"/>
</dbReference>
<dbReference type="InterPro" id="IPR005021">
    <property type="entry name" value="Terminase_largesu-like"/>
</dbReference>
<dbReference type="PANTHER" id="PTHR41287:SF1">
    <property type="entry name" value="PROTEIN YMFN"/>
    <property type="match status" value="1"/>
</dbReference>
<gene>
    <name evidence="2" type="ORF">Q5Y73_13355</name>
</gene>
<protein>
    <submittedName>
        <fullName evidence="2">Terminase large subunit</fullName>
    </submittedName>
</protein>
<sequence>MSDYPYNVIQTEYDGTHSYLLEYINKCKSGEILIGHELMLMLDILLTHFDDPEIKVDFEDGHKRIKFIETKCKHFEAPFAGRPFLLELFQKAFVEAIYIFKIFDDEINRWVRLYQDILFLVARKNGKTPLISALCLAEFFCGELGTRILCSSNDYEQADLMFQAIDSMREESRSLEKVTRSNIKRIFFGNPKKQKKTGKFSYKNKGQIKKISAKTGAKEGKNIKVGAVDEVHELKDNTSTMPIRQAVSTQDEPLYIELTTEGVINDGYLDERLIEVDTELPTSVKYNEAEDYYNGIVNSNTGEVIKYADGPGGLAALFSYNYILDGGENSKTGYVRATGKIDYDVRILG</sequence>
<keyword evidence="3" id="KW-1185">Reference proteome</keyword>
<comment type="caution">
    <text evidence="2">The sequence shown here is derived from an EMBL/GenBank/DDBJ whole genome shotgun (WGS) entry which is preliminary data.</text>
</comment>
<dbReference type="RefSeq" id="WP_305992411.1">
    <property type="nucleotide sequence ID" value="NZ_JAVAMP010000006.1"/>
</dbReference>
<evidence type="ECO:0000259" key="1">
    <source>
        <dbReference type="Pfam" id="PF03354"/>
    </source>
</evidence>